<keyword evidence="6" id="KW-0547">Nucleotide-binding</keyword>
<dbReference type="PANTHER" id="PTHR43873">
    <property type="entry name" value="COBYRINATE A,C-DIAMIDE SYNTHASE"/>
    <property type="match status" value="1"/>
</dbReference>
<proteinExistence type="inferred from homology"/>
<dbReference type="GO" id="GO:0009236">
    <property type="term" value="P:cobalamin biosynthetic process"/>
    <property type="evidence" value="ECO:0007669"/>
    <property type="project" value="UniProtKB-KW"/>
</dbReference>
<dbReference type="CDD" id="cd03130">
    <property type="entry name" value="GATase1_CobB"/>
    <property type="match status" value="1"/>
</dbReference>
<dbReference type="Proteomes" id="UP000317365">
    <property type="component" value="Chromosome"/>
</dbReference>
<feature type="domain" description="CobQ/CobB/MinD/ParA nucleotide binding" evidence="10">
    <location>
        <begin position="12"/>
        <end position="189"/>
    </location>
</feature>
<sequence>MSPQTLPCPALLITAPSSGQGKTTVTSALARLHTRQGRRVRVFKCGPDFLDPYWHQLASGAPVYQLDLWMTGEADCRQRLWRAAQEADLILVEGVMGLFDGDPCAADLAERFGLPVMAVMDSGSMAGTFGALAYGLQTFRPGLRWAGALANRVATERHAAMLQRSLRSDSPWLGAVMRNAAMKLPERHLGLTVASEVADAQARLDAAADAIAQTPLGQMGLIDLKQWSVDFHPPAEAPKGEATKGFAQVKEEPAKRAGDTEQSPWSSHRLAAKEPSLQIGSNLIGKTIAVARDAAFCFIYTANLDCLRELGAELVFFSPLTDHTLPACDAVWIPGGYPELHAATLAANTSMRDSLAAHAQAGKPVWAECGGMMVLFDSISTTDGAQHRLWGLLPGEVTMHKRLSALGPQQLKLTSGTLRGHTFHYSTSSSPLVPVARTARPDHDPMPDAGEALWQRGSVRASYFHAWFPSCPQAVVELFSPAPEVRA</sequence>
<dbReference type="SUPFAM" id="SSF52317">
    <property type="entry name" value="Class I glutamine amidotransferase-like"/>
    <property type="match status" value="1"/>
</dbReference>
<evidence type="ECO:0000256" key="1">
    <source>
        <dbReference type="ARBA" id="ARBA00001946"/>
    </source>
</evidence>
<dbReference type="PROSITE" id="PS51274">
    <property type="entry name" value="GATASE_COBBQ"/>
    <property type="match status" value="1"/>
</dbReference>
<evidence type="ECO:0000256" key="2">
    <source>
        <dbReference type="ARBA" id="ARBA00004953"/>
    </source>
</evidence>
<dbReference type="AlphaFoldDB" id="A0A515EN60"/>
<keyword evidence="13" id="KW-1185">Reference proteome</keyword>
<dbReference type="Pfam" id="PF07685">
    <property type="entry name" value="GATase_3"/>
    <property type="match status" value="1"/>
</dbReference>
<evidence type="ECO:0000259" key="11">
    <source>
        <dbReference type="Pfam" id="PF07685"/>
    </source>
</evidence>
<evidence type="ECO:0000256" key="5">
    <source>
        <dbReference type="ARBA" id="ARBA00022598"/>
    </source>
</evidence>
<comment type="cofactor">
    <cofactor evidence="1">
        <name>Mg(2+)</name>
        <dbReference type="ChEBI" id="CHEBI:18420"/>
    </cofactor>
</comment>
<dbReference type="Pfam" id="PF01656">
    <property type="entry name" value="CbiA"/>
    <property type="match status" value="1"/>
</dbReference>
<dbReference type="InterPro" id="IPR029062">
    <property type="entry name" value="Class_I_gatase-like"/>
</dbReference>
<dbReference type="Gene3D" id="3.40.50.880">
    <property type="match status" value="1"/>
</dbReference>
<evidence type="ECO:0000256" key="8">
    <source>
        <dbReference type="ARBA" id="ARBA00022842"/>
    </source>
</evidence>
<dbReference type="CDD" id="cd05388">
    <property type="entry name" value="CobB_N"/>
    <property type="match status" value="1"/>
</dbReference>
<dbReference type="SUPFAM" id="SSF52540">
    <property type="entry name" value="P-loop containing nucleoside triphosphate hydrolases"/>
    <property type="match status" value="1"/>
</dbReference>
<dbReference type="EMBL" id="CP036282">
    <property type="protein sequence ID" value="QDL54101.1"/>
    <property type="molecule type" value="Genomic_DNA"/>
</dbReference>
<dbReference type="Gene3D" id="3.40.50.300">
    <property type="entry name" value="P-loop containing nucleotide triphosphate hydrolases"/>
    <property type="match status" value="1"/>
</dbReference>
<dbReference type="InterPro" id="IPR002586">
    <property type="entry name" value="CobQ/CobB/MinD/ParA_Nub-bd_dom"/>
</dbReference>
<evidence type="ECO:0000256" key="9">
    <source>
        <dbReference type="ARBA" id="ARBA00022962"/>
    </source>
</evidence>
<feature type="domain" description="CobB/CobQ-like glutamine amidotransferase" evidence="11">
    <location>
        <begin position="287"/>
        <end position="468"/>
    </location>
</feature>
<evidence type="ECO:0000313" key="13">
    <source>
        <dbReference type="Proteomes" id="UP000317365"/>
    </source>
</evidence>
<keyword evidence="4" id="KW-0169">Cobalamin biosynthesis</keyword>
<comment type="pathway">
    <text evidence="2">Cofactor biosynthesis; adenosylcobalamin biosynthesis.</text>
</comment>
<organism evidence="12 13">
    <name type="scientific">Rhodoferax aquaticus</name>
    <dbReference type="NCBI Taxonomy" id="2527691"/>
    <lineage>
        <taxon>Bacteria</taxon>
        <taxon>Pseudomonadati</taxon>
        <taxon>Pseudomonadota</taxon>
        <taxon>Betaproteobacteria</taxon>
        <taxon>Burkholderiales</taxon>
        <taxon>Comamonadaceae</taxon>
        <taxon>Rhodoferax</taxon>
    </lineage>
</organism>
<gene>
    <name evidence="12" type="ORF">EXZ61_07915</name>
</gene>
<protein>
    <submittedName>
        <fullName evidence="12">Cobyrinate a,c-diamide synthase</fullName>
    </submittedName>
</protein>
<evidence type="ECO:0000313" key="12">
    <source>
        <dbReference type="EMBL" id="QDL54101.1"/>
    </source>
</evidence>
<evidence type="ECO:0000256" key="7">
    <source>
        <dbReference type="ARBA" id="ARBA00022840"/>
    </source>
</evidence>
<comment type="similarity">
    <text evidence="3">Belongs to the CobB/CobQ family. CobQ subfamily.</text>
</comment>
<reference evidence="13" key="1">
    <citation type="submission" date="2019-02" db="EMBL/GenBank/DDBJ databases">
        <title>Complete genome sequence of Rhodoferax sp. Gr-4.</title>
        <authorList>
            <person name="Jin L."/>
        </authorList>
    </citation>
    <scope>NUCLEOTIDE SEQUENCE [LARGE SCALE GENOMIC DNA]</scope>
    <source>
        <strain evidence="13">Gr-4</strain>
    </source>
</reference>
<keyword evidence="9" id="KW-0315">Glutamine amidotransferase</keyword>
<keyword evidence="7" id="KW-0067">ATP-binding</keyword>
<dbReference type="InterPro" id="IPR004484">
    <property type="entry name" value="CbiA/CobB_synth"/>
</dbReference>
<evidence type="ECO:0000256" key="3">
    <source>
        <dbReference type="ARBA" id="ARBA00006205"/>
    </source>
</evidence>
<evidence type="ECO:0000256" key="4">
    <source>
        <dbReference type="ARBA" id="ARBA00022573"/>
    </source>
</evidence>
<evidence type="ECO:0000256" key="6">
    <source>
        <dbReference type="ARBA" id="ARBA00022741"/>
    </source>
</evidence>
<reference evidence="13" key="2">
    <citation type="journal article" date="2020" name="Int. J. Syst. Evol. Microbiol.">
        <title>Genomic insights into a novel species Rhodoferax aquaticus sp. nov., isolated from freshwater.</title>
        <authorList>
            <person name="Li T."/>
            <person name="Zhuo Y."/>
            <person name="Jin C.Z."/>
            <person name="Wu X."/>
            <person name="Ko S.R."/>
            <person name="Jin F.J."/>
            <person name="Ahn C.Y."/>
            <person name="Oh H.M."/>
            <person name="Lee H.G."/>
            <person name="Jin L."/>
        </authorList>
    </citation>
    <scope>NUCLEOTIDE SEQUENCE [LARGE SCALE GENOMIC DNA]</scope>
    <source>
        <strain evidence="13">Gr-4</strain>
    </source>
</reference>
<name>A0A515EN60_9BURK</name>
<keyword evidence="8" id="KW-0460">Magnesium</keyword>
<dbReference type="NCBIfam" id="NF002204">
    <property type="entry name" value="PRK01077.1"/>
    <property type="match status" value="1"/>
</dbReference>
<dbReference type="GO" id="GO:0005524">
    <property type="term" value="F:ATP binding"/>
    <property type="evidence" value="ECO:0007669"/>
    <property type="project" value="UniProtKB-KW"/>
</dbReference>
<dbReference type="InterPro" id="IPR011698">
    <property type="entry name" value="GATase_3"/>
</dbReference>
<accession>A0A515EN60</accession>
<dbReference type="RefSeq" id="WP_142810696.1">
    <property type="nucleotide sequence ID" value="NZ_CP036282.1"/>
</dbReference>
<dbReference type="KEGG" id="rhg:EXZ61_07915"/>
<evidence type="ECO:0000259" key="10">
    <source>
        <dbReference type="Pfam" id="PF01656"/>
    </source>
</evidence>
<dbReference type="PANTHER" id="PTHR43873:SF1">
    <property type="entry name" value="COBYRINATE A,C-DIAMIDE SYNTHASE"/>
    <property type="match status" value="1"/>
</dbReference>
<dbReference type="GO" id="GO:0042242">
    <property type="term" value="F:cobyrinic acid a,c-diamide synthase activity"/>
    <property type="evidence" value="ECO:0007669"/>
    <property type="project" value="InterPro"/>
</dbReference>
<dbReference type="InterPro" id="IPR027417">
    <property type="entry name" value="P-loop_NTPase"/>
</dbReference>
<keyword evidence="5" id="KW-0436">Ligase</keyword>